<evidence type="ECO:0000313" key="2">
    <source>
        <dbReference type="Proteomes" id="UP001159428"/>
    </source>
</evidence>
<evidence type="ECO:0008006" key="3">
    <source>
        <dbReference type="Google" id="ProtNLM"/>
    </source>
</evidence>
<reference evidence="1 2" key="1">
    <citation type="submission" date="2022-05" db="EMBL/GenBank/DDBJ databases">
        <authorList>
            <consortium name="Genoscope - CEA"/>
            <person name="William W."/>
        </authorList>
    </citation>
    <scope>NUCLEOTIDE SEQUENCE [LARGE SCALE GENOMIC DNA]</scope>
</reference>
<dbReference type="EMBL" id="CALNXJ010000007">
    <property type="protein sequence ID" value="CAH3043145.1"/>
    <property type="molecule type" value="Genomic_DNA"/>
</dbReference>
<dbReference type="SUPFAM" id="SSF51126">
    <property type="entry name" value="Pectin lyase-like"/>
    <property type="match status" value="2"/>
</dbReference>
<proteinExistence type="predicted"/>
<name>A0AAU9W0Q3_9CNID</name>
<keyword evidence="2" id="KW-1185">Reference proteome</keyword>
<dbReference type="InterPro" id="IPR006626">
    <property type="entry name" value="PbH1"/>
</dbReference>
<dbReference type="SMART" id="SM00710">
    <property type="entry name" value="PbH1"/>
    <property type="match status" value="5"/>
</dbReference>
<protein>
    <recommendedName>
        <fullName evidence="3">Right handed beta helix domain-containing protein</fullName>
    </recommendedName>
</protein>
<evidence type="ECO:0000313" key="1">
    <source>
        <dbReference type="EMBL" id="CAH3043145.1"/>
    </source>
</evidence>
<sequence>MEAPCRTIAVAALRVVSGGTIVLNGNGTDQQPFDCQKLLTLHYRGIPQITRNVTITSLNFTRAHIQCLTGFCFNRSDQDLRVTLTGITFFETPLRFIDCSEITLINCTHQNATEAVIINTTASSITNVTIRGSLFQNNSLCVKIQFLGGSDTDLKFSLDIKDTKFLNNGILDYFESFYRGALVLTSNISRTIDLSIVVEKVKIADSGGQFLAIDLPTASTSEKYGDVVLERNSFVISQRKSRSLYYSIVKKAKVTFHRLQCKDNDQVRCVTIFARKNATLLVRVHESTFNNNTAYQLGNGTLFAAIFRVVGSESHSGTVIISNTSFVKNNQTALSTTPNFDLALVNVTMSSSLNGLGIFSWDLYNKNNFHLNVTIEGCKFQNNTHDIYGLFNNTINIAFRVRNTLFDGKEVQRHVKTTYGIRLIMPRLERTNVSQAAIEIEDVTFKSRPSNSFAFFSKGNNTIKIRRCLFQEGFGLEIDEWTRTYYKHKVTDRTSQGALMFFFDTDEIENRGCVDNDVTNDTHRTWKYSSHVLLEDTTFQNNLGHMAGAVQIINSYVKFRRCKFINNFAASDTGQIYVGHGSAKVELNSCVFKRTKLGEEFQGIAFRYRRFLCSESGGPIKILNTSFHSDMGHRSERGSVIQITSGGYFEMDSSSTIQCAVGSQLYFSNFSHFIYDEGDDRHFCRVNLTTEILSCRMCSSKMYSLQRGFSKGLKVNKGFRCQNCPFGAHCSGPNNIVAKPNFWGYKITNVSNISSLKFVPCPWEYCHPQRKDLYHGNDYNSCHGFRSGILCGRCATGYSETLFSSECRQSHKCRWNYLWILMGLYTVLVYHLSIEEASAGSVFETSNSVVQNRSTVPFRDGGTFISAQS</sequence>
<organism evidence="1 2">
    <name type="scientific">Pocillopora meandrina</name>
    <dbReference type="NCBI Taxonomy" id="46732"/>
    <lineage>
        <taxon>Eukaryota</taxon>
        <taxon>Metazoa</taxon>
        <taxon>Cnidaria</taxon>
        <taxon>Anthozoa</taxon>
        <taxon>Hexacorallia</taxon>
        <taxon>Scleractinia</taxon>
        <taxon>Astrocoeniina</taxon>
        <taxon>Pocilloporidae</taxon>
        <taxon>Pocillopora</taxon>
    </lineage>
</organism>
<comment type="caution">
    <text evidence="1">The sequence shown here is derived from an EMBL/GenBank/DDBJ whole genome shotgun (WGS) entry which is preliminary data.</text>
</comment>
<gene>
    <name evidence="1" type="ORF">PMEA_00031789</name>
</gene>
<accession>A0AAU9W0Q3</accession>
<dbReference type="AlphaFoldDB" id="A0AAU9W0Q3"/>
<dbReference type="InterPro" id="IPR011050">
    <property type="entry name" value="Pectin_lyase_fold/virulence"/>
</dbReference>
<dbReference type="Proteomes" id="UP001159428">
    <property type="component" value="Unassembled WGS sequence"/>
</dbReference>